<dbReference type="Proteomes" id="UP001652626">
    <property type="component" value="Chromosome 22"/>
</dbReference>
<dbReference type="SUPFAM" id="SSF52402">
    <property type="entry name" value="Adenine nucleotide alpha hydrolases-like"/>
    <property type="match status" value="1"/>
</dbReference>
<evidence type="ECO:0000313" key="3">
    <source>
        <dbReference type="RefSeq" id="XP_064074588.1"/>
    </source>
</evidence>
<protein>
    <submittedName>
        <fullName evidence="3">Uncharacterized protein LOC113404555 isoform X1</fullName>
    </submittedName>
</protein>
<dbReference type="InterPro" id="IPR014729">
    <property type="entry name" value="Rossmann-like_a/b/a_fold"/>
</dbReference>
<gene>
    <name evidence="3" type="primary">LOC113404555</name>
</gene>
<keyword evidence="2" id="KW-1185">Reference proteome</keyword>
<dbReference type="Gene3D" id="3.40.50.620">
    <property type="entry name" value="HUPs"/>
    <property type="match status" value="1"/>
</dbReference>
<dbReference type="PANTHER" id="PTHR43686:SF1">
    <property type="entry name" value="AMINOTRAN_5 DOMAIN-CONTAINING PROTEIN"/>
    <property type="match status" value="1"/>
</dbReference>
<dbReference type="RefSeq" id="XP_064074588.1">
    <property type="nucleotide sequence ID" value="XM_064218518.1"/>
</dbReference>
<feature type="region of interest" description="Disordered" evidence="1">
    <location>
        <begin position="1527"/>
        <end position="1557"/>
    </location>
</feature>
<dbReference type="Gene3D" id="3.40.640.10">
    <property type="entry name" value="Type I PLP-dependent aspartate aminotransferase-like (Major domain)"/>
    <property type="match status" value="1"/>
</dbReference>
<feature type="compositionally biased region" description="Basic and acidic residues" evidence="1">
    <location>
        <begin position="1105"/>
        <end position="1117"/>
    </location>
</feature>
<dbReference type="GeneID" id="113404555"/>
<dbReference type="PANTHER" id="PTHR43686">
    <property type="entry name" value="SULFURTRANSFERASE-RELATED"/>
    <property type="match status" value="1"/>
</dbReference>
<organism evidence="2 3">
    <name type="scientific">Vanessa tameamea</name>
    <name type="common">Kamehameha butterfly</name>
    <dbReference type="NCBI Taxonomy" id="334116"/>
    <lineage>
        <taxon>Eukaryota</taxon>
        <taxon>Metazoa</taxon>
        <taxon>Ecdysozoa</taxon>
        <taxon>Arthropoda</taxon>
        <taxon>Hexapoda</taxon>
        <taxon>Insecta</taxon>
        <taxon>Pterygota</taxon>
        <taxon>Neoptera</taxon>
        <taxon>Endopterygota</taxon>
        <taxon>Lepidoptera</taxon>
        <taxon>Glossata</taxon>
        <taxon>Ditrysia</taxon>
        <taxon>Papilionoidea</taxon>
        <taxon>Nymphalidae</taxon>
        <taxon>Nymphalinae</taxon>
        <taxon>Vanessa</taxon>
    </lineage>
</organism>
<dbReference type="Gene3D" id="3.90.1150.10">
    <property type="entry name" value="Aspartate Aminotransferase, domain 1"/>
    <property type="match status" value="1"/>
</dbReference>
<proteinExistence type="predicted"/>
<dbReference type="SUPFAM" id="SSF53383">
    <property type="entry name" value="PLP-dependent transferases"/>
    <property type="match status" value="1"/>
</dbReference>
<feature type="compositionally biased region" description="Low complexity" evidence="1">
    <location>
        <begin position="1146"/>
        <end position="1162"/>
    </location>
</feature>
<dbReference type="InterPro" id="IPR015422">
    <property type="entry name" value="PyrdxlP-dep_Trfase_small"/>
</dbReference>
<evidence type="ECO:0000313" key="2">
    <source>
        <dbReference type="Proteomes" id="UP001652626"/>
    </source>
</evidence>
<accession>A0ABM4ATI0</accession>
<name>A0ABM4ATI0_VANTA</name>
<feature type="compositionally biased region" description="Polar residues" evidence="1">
    <location>
        <begin position="956"/>
        <end position="987"/>
    </location>
</feature>
<dbReference type="InterPro" id="IPR015421">
    <property type="entry name" value="PyrdxlP-dep_Trfase_major"/>
</dbReference>
<sequence length="1557" mass="173085">MTSVLKKSRGTKGKSESMQEDLPARWCVSRGHKTEDSTKLIKYVDDNVIGKGTSFCGPFGRRKVVYCDYSGSGRALQWIEEYVARDVLPTHATWCTALSVTSGQSEIYRSESKEIIRQAVGAGAEDVVVLGATLCRFLRALRPQRVALFVSSRETERQLAPWKECDAEIIKIPETKEGFIDLNNLELRLQDNTGTGKRMIGFFPAASKLTGVLADDVATTLLLHQYGAWSFWDYTLVAPTSAVDMNPTFLSVEEGMVKKDALFFNCEKFVGGIQGPYIAIVKKDVFKNSALYSEDVEVLAERIEEFRCAEAVRAAMVIQLRDAIGLQNIAEKQDHITRQVLSHIKNIPELILLGSESRTMRRLPIFSLMVKHPRGTFLHHNFVCAVLNDVFGIQARGGLNGNLDYGADVLGIDDQLLKEYEKVLDVEAQKEIARVRKLSVVKSPEVPIHNEPLRPGFCRISLPFFMSENELAFILEALKMVATEGWKILPQYVVNSETGQWRHHTCSVLRDKKSLYSLRFNDGQITAHERRISGPGIFPQTYTECLQTARNLFNRARKLAMKCSSVEPEVSFNPKIDYLRWFMLPKEAHDLLLGKSGNVKHIVPFDPSGYTGARKSLNISRSSNTSSPILGTSPRHFSLSAIDDCHLLRLKQKQKFFSRESSLKETSKEEAVTVNSHPVQFAVGESVSPLRLVPQTSKPVLMRSRCYSLGSDIPQVPLSAVTRMNLGLKETSPNNNVKVSSFCNCGSQTDLPSMDDGIISPNKKYPYSAQSSTSISDCSQVGRTSPTASVTSHTSEDLQAYVKEMTKEIATEIKSEIRGVISKVDDILENSDSLEQSNLSMTSVSSQSDKNSVSVIDVAEYLMGVSREMASEVKHEIREMVNRVDEMISPDLNNSGSRKSSPPQAIRKRIASGPELGLDLKKLNSSQSLRKCPTSPVFPSPSHYDDDESRFCKRSPTIQSPKSAQCTPSHEASGPNSISFNSSETSTPDTIIQVVTTSQNSPVLPKSSSSNKLSDDEVSCTDVICRHCCIKKTWSQNASVSSQDSGINMTFTETDSLIDLVKWRTSSDPTTNKVRKLQGRLRMCQKHEKSEVPDIIEGVPVCSGDHPRQEKTFDTDSGRVAFQIPEDVERQNRNVPSASDSKRSSRSSNASSSCSDRSSRSSGYGTDGQRTSHDEQFYDRSESDCRFKSECCWEETEHDDSSACSDASLTDFTFDDEGKWHCPPKAVWKATVEAIHEYNMIRPGDKVLVCLSGSRDSIALLHTMHQYQFYARSKGIHFSIGALFVHEPQSDVDPLHVMAYCRTLGVKFIYQDKLNHEEMQQAEGAGACVRGRALHRWASHGVRRRAYGAAAAHGYGVAAVAQSLDRAAAAFLAAALYAGALRTLKAHYRVPEHNIRIIRPFIYVRARSLEVFGWSRALPHFGRHFDSPDTPPADCTLTDSGKIILDRSVSVPCTNSTKSDATLDDQLVENVPESLSETLVEPMVEPLEAAQNLLSSQERAHPYLYTCLKNSLRPLIGARNIEKDIKESRHRKKSVIQMKNGAPVYDSEEGTDEEPVP</sequence>
<feature type="region of interest" description="Disordered" evidence="1">
    <location>
        <begin position="928"/>
        <end position="987"/>
    </location>
</feature>
<reference evidence="3" key="1">
    <citation type="submission" date="2025-08" db="UniProtKB">
        <authorList>
            <consortium name="RefSeq"/>
        </authorList>
    </citation>
    <scope>IDENTIFICATION</scope>
    <source>
        <tissue evidence="3">Whole body</tissue>
    </source>
</reference>
<evidence type="ECO:0000256" key="1">
    <source>
        <dbReference type="SAM" id="MobiDB-lite"/>
    </source>
</evidence>
<feature type="region of interest" description="Disordered" evidence="1">
    <location>
        <begin position="1097"/>
        <end position="1175"/>
    </location>
</feature>
<dbReference type="InterPro" id="IPR015424">
    <property type="entry name" value="PyrdxlP-dep_Trfase"/>
</dbReference>
<feature type="compositionally biased region" description="Acidic residues" evidence="1">
    <location>
        <begin position="1546"/>
        <end position="1557"/>
    </location>
</feature>